<name>A0A914AQC6_PATMI</name>
<feature type="region of interest" description="Disordered" evidence="2">
    <location>
        <begin position="877"/>
        <end position="900"/>
    </location>
</feature>
<dbReference type="GeneID" id="119736041"/>
<dbReference type="AlphaFoldDB" id="A0A914AQC6"/>
<dbReference type="OMA" id="RNLKHKF"/>
<dbReference type="EnsemblMetazoa" id="XM_038210034.1">
    <property type="protein sequence ID" value="XP_038065962.1"/>
    <property type="gene ID" value="LOC119736041"/>
</dbReference>
<evidence type="ECO:0000256" key="1">
    <source>
        <dbReference type="SAM" id="Coils"/>
    </source>
</evidence>
<dbReference type="InterPro" id="IPR042481">
    <property type="entry name" value="CCDC57"/>
</dbReference>
<dbReference type="OrthoDB" id="568502at2759"/>
<evidence type="ECO:0008006" key="5">
    <source>
        <dbReference type="Google" id="ProtNLM"/>
    </source>
</evidence>
<accession>A0A914AQC6</accession>
<evidence type="ECO:0000256" key="2">
    <source>
        <dbReference type="SAM" id="MobiDB-lite"/>
    </source>
</evidence>
<proteinExistence type="predicted"/>
<dbReference type="GO" id="GO:0005814">
    <property type="term" value="C:centriole"/>
    <property type="evidence" value="ECO:0007669"/>
    <property type="project" value="TreeGrafter"/>
</dbReference>
<dbReference type="PANTHER" id="PTHR46725">
    <property type="entry name" value="COILED-COIL DOMAIN-CONTAINING PROTEIN 57"/>
    <property type="match status" value="1"/>
</dbReference>
<sequence>MTRWEKKCFLQPIFGTVPASFEAAERTSVATPWDLSQDLGIFGDSSELKLVHTVPTNMADADISLRDLAAQKEREWREVQELRAKALEEVTREKDRQLELNKAQFQKLKEDFKYNLRLLSERDKELERYDAVFAELKAAFQAKNAEVSELKICMDELRQTTARESQAKEELQRHYQQRIRERQQEVEKYKIAKDAEMETERGNLGNIKRNLQRQLREVEEELDVQRQELTVGFDEALRRRENEYRAQLDDMNATVLAHEMKVKLLSKELELVRTANERASSQLGNADSTAQELHKQLKQKEWELHDQASMKDARIAELESQKEIMEQSVNRAMEDFNRKHAELDRYAREKETIVLKLKDSHNATERQLQDKIRELNAKMEASEAERRREEWSHQDAIKEKDLLIDKLQREIQDVRGHSDAQLANISRDTVNKDLTITGLRDTQGKLKTELAQRNEDVQRYKKELSLAAEREANLERSRTQAELDWQRRCENLEREQYSKSEELIQRLTMARDEALAAVKEKDREMSHKEDYIRVLTADRDHAFATLRKHNIQINRDILQNKEDSDDHSGFASEQLRALQEQNDMLRAVIHEMREDMEQIGEKQATANQIPDAMAAGDDGKTNPPITEDYVKILEKESRDLKLELRDLKEKYESLQQASRQDETNKHVTDLNNVVAMDDAYVRSHIQSLNDTIGALRSEKVSLSAKVKRQQARITHIENNMNHLQKQPYEKQAEIEQLQYELTTSAHRHAGETATLRQRVAELELQLAETRQEADEYYKGGLQTNLEATALGNQVSNLKMDLISQKPVISSSQPTLVNRLQDEIHSLRKQLAAQGGSESESVLRAKLKSAARHIIRLATERQQLIQLGNRLRSELARFTGPVQGPKGPGNAGNQAGTATAGQLAQEIRGKLSNVEKLQYALTKQELQYAHRGMQRDQQTTEVIQVQLDSPSSSSESPTETELQPHPADLPMQRSASAQRPHPSIPAAPAQSSDQSHDSPGGSKDSVPLMMSSYGGESLQDVWQILDEGRSPTFMRSPTPQALRYYGTDKFEPVSSIPNRWPQQTDPLSVTGTGTNLQAKCRQDKDRTVRVVGKSQSKRTPQKARQIVRNYNVKDDSVR</sequence>
<keyword evidence="4" id="KW-1185">Reference proteome</keyword>
<feature type="compositionally biased region" description="Polar residues" evidence="2">
    <location>
        <begin position="934"/>
        <end position="947"/>
    </location>
</feature>
<protein>
    <recommendedName>
        <fullName evidence="5">Coiled-coil domain-containing protein 57</fullName>
    </recommendedName>
</protein>
<dbReference type="PANTHER" id="PTHR46725:SF1">
    <property type="entry name" value="COILED-COIL DOMAIN-CONTAINING PROTEIN 57"/>
    <property type="match status" value="1"/>
</dbReference>
<feature type="compositionally biased region" description="Low complexity" evidence="2">
    <location>
        <begin position="948"/>
        <end position="960"/>
    </location>
</feature>
<dbReference type="GO" id="GO:0007099">
    <property type="term" value="P:centriole replication"/>
    <property type="evidence" value="ECO:0007669"/>
    <property type="project" value="TreeGrafter"/>
</dbReference>
<feature type="coiled-coil region" evidence="1">
    <location>
        <begin position="752"/>
        <end position="779"/>
    </location>
</feature>
<feature type="compositionally biased region" description="Low complexity" evidence="2">
    <location>
        <begin position="890"/>
        <end position="900"/>
    </location>
</feature>
<reference evidence="3" key="1">
    <citation type="submission" date="2022-11" db="UniProtKB">
        <authorList>
            <consortium name="EnsemblMetazoa"/>
        </authorList>
    </citation>
    <scope>IDENTIFICATION</scope>
</reference>
<feature type="coiled-coil region" evidence="1">
    <location>
        <begin position="450"/>
        <end position="477"/>
    </location>
</feature>
<dbReference type="GO" id="GO:0034451">
    <property type="term" value="C:centriolar satellite"/>
    <property type="evidence" value="ECO:0007669"/>
    <property type="project" value="TreeGrafter"/>
</dbReference>
<feature type="region of interest" description="Disordered" evidence="2">
    <location>
        <begin position="930"/>
        <end position="1011"/>
    </location>
</feature>
<dbReference type="GO" id="GO:0007020">
    <property type="term" value="P:microtubule nucleation"/>
    <property type="evidence" value="ECO:0007669"/>
    <property type="project" value="TreeGrafter"/>
</dbReference>
<dbReference type="GO" id="GO:0060271">
    <property type="term" value="P:cilium assembly"/>
    <property type="evidence" value="ECO:0007669"/>
    <property type="project" value="TreeGrafter"/>
</dbReference>
<evidence type="ECO:0000313" key="3">
    <source>
        <dbReference type="EnsemblMetazoa" id="XP_038065962.1"/>
    </source>
</evidence>
<dbReference type="GO" id="GO:0005876">
    <property type="term" value="C:spindle microtubule"/>
    <property type="evidence" value="ECO:0007669"/>
    <property type="project" value="TreeGrafter"/>
</dbReference>
<dbReference type="RefSeq" id="XP_038065962.1">
    <property type="nucleotide sequence ID" value="XM_038210034.1"/>
</dbReference>
<organism evidence="3 4">
    <name type="scientific">Patiria miniata</name>
    <name type="common">Bat star</name>
    <name type="synonym">Asterina miniata</name>
    <dbReference type="NCBI Taxonomy" id="46514"/>
    <lineage>
        <taxon>Eukaryota</taxon>
        <taxon>Metazoa</taxon>
        <taxon>Echinodermata</taxon>
        <taxon>Eleutherozoa</taxon>
        <taxon>Asterozoa</taxon>
        <taxon>Asteroidea</taxon>
        <taxon>Valvatacea</taxon>
        <taxon>Valvatida</taxon>
        <taxon>Asterinidae</taxon>
        <taxon>Patiria</taxon>
    </lineage>
</organism>
<dbReference type="GO" id="GO:0045931">
    <property type="term" value="P:positive regulation of mitotic cell cycle"/>
    <property type="evidence" value="ECO:0007669"/>
    <property type="project" value="TreeGrafter"/>
</dbReference>
<feature type="coiled-coil region" evidence="1">
    <location>
        <begin position="315"/>
        <end position="392"/>
    </location>
</feature>
<feature type="coiled-coil region" evidence="1">
    <location>
        <begin position="201"/>
        <end position="228"/>
    </location>
</feature>
<evidence type="ECO:0000313" key="4">
    <source>
        <dbReference type="Proteomes" id="UP000887568"/>
    </source>
</evidence>
<keyword evidence="1" id="KW-0175">Coiled coil</keyword>
<feature type="coiled-coil region" evidence="1">
    <location>
        <begin position="630"/>
        <end position="664"/>
    </location>
</feature>
<feature type="region of interest" description="Disordered" evidence="2">
    <location>
        <begin position="1068"/>
        <end position="1117"/>
    </location>
</feature>
<dbReference type="Proteomes" id="UP000887568">
    <property type="component" value="Unplaced"/>
</dbReference>